<feature type="transmembrane region" description="Helical" evidence="7">
    <location>
        <begin position="371"/>
        <end position="393"/>
    </location>
</feature>
<dbReference type="SUPFAM" id="SSF103473">
    <property type="entry name" value="MFS general substrate transporter"/>
    <property type="match status" value="2"/>
</dbReference>
<accession>A0A3M9MJV3</accession>
<organism evidence="9 10">
    <name type="scientific">Flexivirga caeni</name>
    <dbReference type="NCBI Taxonomy" id="2294115"/>
    <lineage>
        <taxon>Bacteria</taxon>
        <taxon>Bacillati</taxon>
        <taxon>Actinomycetota</taxon>
        <taxon>Actinomycetes</taxon>
        <taxon>Micrococcales</taxon>
        <taxon>Dermacoccaceae</taxon>
        <taxon>Flexivirga</taxon>
    </lineage>
</organism>
<feature type="transmembrane region" description="Helical" evidence="7">
    <location>
        <begin position="278"/>
        <end position="298"/>
    </location>
</feature>
<keyword evidence="10" id="KW-1185">Reference proteome</keyword>
<dbReference type="EMBL" id="RJJQ01000001">
    <property type="protein sequence ID" value="RNI25447.1"/>
    <property type="molecule type" value="Genomic_DNA"/>
</dbReference>
<dbReference type="PROSITE" id="PS50850">
    <property type="entry name" value="MFS"/>
    <property type="match status" value="1"/>
</dbReference>
<feature type="transmembrane region" description="Helical" evidence="7">
    <location>
        <begin position="474"/>
        <end position="493"/>
    </location>
</feature>
<evidence type="ECO:0000313" key="10">
    <source>
        <dbReference type="Proteomes" id="UP000271678"/>
    </source>
</evidence>
<feature type="transmembrane region" description="Helical" evidence="7">
    <location>
        <begin position="236"/>
        <end position="258"/>
    </location>
</feature>
<evidence type="ECO:0000256" key="7">
    <source>
        <dbReference type="SAM" id="Phobius"/>
    </source>
</evidence>
<evidence type="ECO:0000256" key="4">
    <source>
        <dbReference type="ARBA" id="ARBA00022692"/>
    </source>
</evidence>
<feature type="transmembrane region" description="Helical" evidence="7">
    <location>
        <begin position="310"/>
        <end position="332"/>
    </location>
</feature>
<feature type="transmembrane region" description="Helical" evidence="7">
    <location>
        <begin position="24"/>
        <end position="50"/>
    </location>
</feature>
<dbReference type="AlphaFoldDB" id="A0A3M9MJV3"/>
<name>A0A3M9MJV3_9MICO</name>
<evidence type="ECO:0000313" key="9">
    <source>
        <dbReference type="EMBL" id="RNI25447.1"/>
    </source>
</evidence>
<evidence type="ECO:0000256" key="5">
    <source>
        <dbReference type="ARBA" id="ARBA00022989"/>
    </source>
</evidence>
<feature type="transmembrane region" description="Helical" evidence="7">
    <location>
        <begin position="414"/>
        <end position="435"/>
    </location>
</feature>
<feature type="transmembrane region" description="Helical" evidence="7">
    <location>
        <begin position="212"/>
        <end position="230"/>
    </location>
</feature>
<feature type="transmembrane region" description="Helical" evidence="7">
    <location>
        <begin position="180"/>
        <end position="200"/>
    </location>
</feature>
<keyword evidence="6 7" id="KW-0472">Membrane</keyword>
<evidence type="ECO:0000256" key="2">
    <source>
        <dbReference type="ARBA" id="ARBA00022448"/>
    </source>
</evidence>
<keyword evidence="3" id="KW-1003">Cell membrane</keyword>
<sequence>MITKSAALQQDPRLERERDRHERLTLIATSACTVLVVGFVAAVNLAVPLLASSRLRPDSSQLLWIVDAYVIVFACLVIPAGALGDRVGRKGCVMAGLAVFAAGLVTCALATSVPAMLTGRIVSGFGAALVLPNCVGVLVHATQPERRKRALGMWGAISGLGGVVGNLAGGALLNTGSWQALFWGAVPVTLLCGVAIGLGATRSARVFRSIDVPGTALLVAATFLLFGGIIEGPQHGWHSALVLGAFVLGVLLSVAWVLVELRIEHPLLDPRLFRAQLLTGSSVGMVTLWFGSFGFFYLNASLMQYSRGFSVLQAGLATLPLTVPMVLLGRLVPALAARVGVWPTLAGGFVAIGAGLLGLSTATHSPFAGYAAWQVVLGVGFALALPVLTAELTSSLPAVQAGVAGGLQSATREFGSALGVAVAGTITVAGFAAHLPTSLQSHHPVPRTVAGALALDPGAHAGIADAFVSGANTALRAGAVVTLLAGVLVVLVTRRASRARAH</sequence>
<dbReference type="GO" id="GO:0022857">
    <property type="term" value="F:transmembrane transporter activity"/>
    <property type="evidence" value="ECO:0007669"/>
    <property type="project" value="InterPro"/>
</dbReference>
<evidence type="ECO:0000256" key="1">
    <source>
        <dbReference type="ARBA" id="ARBA00004651"/>
    </source>
</evidence>
<keyword evidence="5 7" id="KW-1133">Transmembrane helix</keyword>
<evidence type="ECO:0000256" key="3">
    <source>
        <dbReference type="ARBA" id="ARBA00022475"/>
    </source>
</evidence>
<dbReference type="InterPro" id="IPR011701">
    <property type="entry name" value="MFS"/>
</dbReference>
<dbReference type="InterPro" id="IPR036259">
    <property type="entry name" value="MFS_trans_sf"/>
</dbReference>
<evidence type="ECO:0000256" key="6">
    <source>
        <dbReference type="ARBA" id="ARBA00023136"/>
    </source>
</evidence>
<evidence type="ECO:0000259" key="8">
    <source>
        <dbReference type="PROSITE" id="PS50850"/>
    </source>
</evidence>
<feature type="transmembrane region" description="Helical" evidence="7">
    <location>
        <begin position="95"/>
        <end position="115"/>
    </location>
</feature>
<dbReference type="Gene3D" id="1.20.1250.20">
    <property type="entry name" value="MFS general substrate transporter like domains"/>
    <property type="match status" value="2"/>
</dbReference>
<comment type="caution">
    <text evidence="9">The sequence shown here is derived from an EMBL/GenBank/DDBJ whole genome shotgun (WGS) entry which is preliminary data.</text>
</comment>
<dbReference type="RefSeq" id="WP_123269692.1">
    <property type="nucleotide sequence ID" value="NZ_RJJQ01000001.1"/>
</dbReference>
<feature type="transmembrane region" description="Helical" evidence="7">
    <location>
        <begin position="339"/>
        <end position="359"/>
    </location>
</feature>
<comment type="subcellular location">
    <subcellularLocation>
        <location evidence="1">Cell membrane</location>
        <topology evidence="1">Multi-pass membrane protein</topology>
    </subcellularLocation>
</comment>
<feature type="domain" description="Major facilitator superfamily (MFS) profile" evidence="8">
    <location>
        <begin position="24"/>
        <end position="497"/>
    </location>
</feature>
<keyword evidence="4 7" id="KW-0812">Transmembrane</keyword>
<dbReference type="GO" id="GO:0005886">
    <property type="term" value="C:plasma membrane"/>
    <property type="evidence" value="ECO:0007669"/>
    <property type="project" value="UniProtKB-SubCell"/>
</dbReference>
<gene>
    <name evidence="9" type="ORF">EFY87_02175</name>
</gene>
<dbReference type="Proteomes" id="UP000271678">
    <property type="component" value="Unassembled WGS sequence"/>
</dbReference>
<dbReference type="CDD" id="cd17321">
    <property type="entry name" value="MFS_MMR_MDR_like"/>
    <property type="match status" value="1"/>
</dbReference>
<dbReference type="PANTHER" id="PTHR42718:SF46">
    <property type="entry name" value="BLR6921 PROTEIN"/>
    <property type="match status" value="1"/>
</dbReference>
<reference evidence="9 10" key="1">
    <citation type="submission" date="2018-11" db="EMBL/GenBank/DDBJ databases">
        <title>Draft genome of Simplicispira Flexivirga sp. BO-16.</title>
        <authorList>
            <person name="Im W.T."/>
        </authorList>
    </citation>
    <scope>NUCLEOTIDE SEQUENCE [LARGE SCALE GENOMIC DNA]</scope>
    <source>
        <strain evidence="9 10">BO-16</strain>
    </source>
</reference>
<keyword evidence="2" id="KW-0813">Transport</keyword>
<dbReference type="Pfam" id="PF07690">
    <property type="entry name" value="MFS_1"/>
    <property type="match status" value="1"/>
</dbReference>
<dbReference type="OrthoDB" id="7375466at2"/>
<feature type="transmembrane region" description="Helical" evidence="7">
    <location>
        <begin position="62"/>
        <end position="83"/>
    </location>
</feature>
<protein>
    <submittedName>
        <fullName evidence="9">MFS transporter</fullName>
    </submittedName>
</protein>
<dbReference type="PANTHER" id="PTHR42718">
    <property type="entry name" value="MAJOR FACILITATOR SUPERFAMILY MULTIDRUG TRANSPORTER MFSC"/>
    <property type="match status" value="1"/>
</dbReference>
<proteinExistence type="predicted"/>
<feature type="transmembrane region" description="Helical" evidence="7">
    <location>
        <begin position="151"/>
        <end position="174"/>
    </location>
</feature>
<dbReference type="InterPro" id="IPR020846">
    <property type="entry name" value="MFS_dom"/>
</dbReference>
<feature type="transmembrane region" description="Helical" evidence="7">
    <location>
        <begin position="121"/>
        <end position="139"/>
    </location>
</feature>